<evidence type="ECO:0000256" key="4">
    <source>
        <dbReference type="PROSITE-ProRule" id="PRU00024"/>
    </source>
</evidence>
<dbReference type="SUPFAM" id="SSF57845">
    <property type="entry name" value="B-box zinc-binding domain"/>
    <property type="match status" value="1"/>
</dbReference>
<evidence type="ECO:0000259" key="5">
    <source>
        <dbReference type="PROSITE" id="PS50119"/>
    </source>
</evidence>
<dbReference type="InterPro" id="IPR000315">
    <property type="entry name" value="Znf_B-box"/>
</dbReference>
<evidence type="ECO:0000256" key="1">
    <source>
        <dbReference type="ARBA" id="ARBA00022723"/>
    </source>
</evidence>
<dbReference type="PROSITE" id="PS50119">
    <property type="entry name" value="ZF_BBOX"/>
    <property type="match status" value="1"/>
</dbReference>
<dbReference type="InterPro" id="IPR051051">
    <property type="entry name" value="E3_ubiq-ligase_TRIM/RNF"/>
</dbReference>
<dbReference type="Pfam" id="PF00643">
    <property type="entry name" value="zf-B_box"/>
    <property type="match status" value="1"/>
</dbReference>
<feature type="domain" description="B box-type" evidence="5">
    <location>
        <begin position="31"/>
        <end position="72"/>
    </location>
</feature>
<dbReference type="AlphaFoldDB" id="A0A3P9LXE1"/>
<sequence>MISMCVQHLQAHLTTPVLLQTHPLTEPTALGAATKCPQHGKLLEYFCLDDMACVCVSCAIEDQHRLHNMKTFSTAHKELMEKLTTEHQAIQSKTEEDNTSLEKWEKVKREELSMCAVRLVEAVNNLRDSDGFLVKNGRRKRKQFAKAILKCVLIWLLKCKGLNPHPTPHTHTIWL</sequence>
<reference key="1">
    <citation type="journal article" date="2007" name="Nature">
        <title>The medaka draft genome and insights into vertebrate genome evolution.</title>
        <authorList>
            <person name="Kasahara M."/>
            <person name="Naruse K."/>
            <person name="Sasaki S."/>
            <person name="Nakatani Y."/>
            <person name="Qu W."/>
            <person name="Ahsan B."/>
            <person name="Yamada T."/>
            <person name="Nagayasu Y."/>
            <person name="Doi K."/>
            <person name="Kasai Y."/>
            <person name="Jindo T."/>
            <person name="Kobayashi D."/>
            <person name="Shimada A."/>
            <person name="Toyoda A."/>
            <person name="Kuroki Y."/>
            <person name="Fujiyama A."/>
            <person name="Sasaki T."/>
            <person name="Shimizu A."/>
            <person name="Asakawa S."/>
            <person name="Shimizu N."/>
            <person name="Hashimoto S."/>
            <person name="Yang J."/>
            <person name="Lee Y."/>
            <person name="Matsushima K."/>
            <person name="Sugano S."/>
            <person name="Sakaizumi M."/>
            <person name="Narita T."/>
            <person name="Ohishi K."/>
            <person name="Haga S."/>
            <person name="Ohta F."/>
            <person name="Nomoto H."/>
            <person name="Nogata K."/>
            <person name="Morishita T."/>
            <person name="Endo T."/>
            <person name="Shin-I T."/>
            <person name="Takeda H."/>
            <person name="Morishita S."/>
            <person name="Kohara Y."/>
        </authorList>
    </citation>
    <scope>NUCLEOTIDE SEQUENCE [LARGE SCALE GENOMIC DNA]</scope>
    <source>
        <strain>Hd-rR</strain>
    </source>
</reference>
<keyword evidence="1" id="KW-0479">Metal-binding</keyword>
<accession>A0A3P9LXE1</accession>
<organism evidence="6 7">
    <name type="scientific">Oryzias latipes</name>
    <name type="common">Japanese rice fish</name>
    <name type="synonym">Japanese killifish</name>
    <dbReference type="NCBI Taxonomy" id="8090"/>
    <lineage>
        <taxon>Eukaryota</taxon>
        <taxon>Metazoa</taxon>
        <taxon>Chordata</taxon>
        <taxon>Craniata</taxon>
        <taxon>Vertebrata</taxon>
        <taxon>Euteleostomi</taxon>
        <taxon>Actinopterygii</taxon>
        <taxon>Neopterygii</taxon>
        <taxon>Teleostei</taxon>
        <taxon>Neoteleostei</taxon>
        <taxon>Acanthomorphata</taxon>
        <taxon>Ovalentaria</taxon>
        <taxon>Atherinomorphae</taxon>
        <taxon>Beloniformes</taxon>
        <taxon>Adrianichthyidae</taxon>
        <taxon>Oryziinae</taxon>
        <taxon>Oryzias</taxon>
    </lineage>
</organism>
<dbReference type="Ensembl" id="ENSORLT00020004509.1">
    <property type="protein sequence ID" value="ENSORLP00020025408.1"/>
    <property type="gene ID" value="ENSORLG00020007335.1"/>
</dbReference>
<dbReference type="PANTHER" id="PTHR25465">
    <property type="entry name" value="B-BOX DOMAIN CONTAINING"/>
    <property type="match status" value="1"/>
</dbReference>
<reference evidence="6" key="4">
    <citation type="submission" date="2025-09" db="UniProtKB">
        <authorList>
            <consortium name="Ensembl"/>
        </authorList>
    </citation>
    <scope>IDENTIFICATION</scope>
    <source>
        <strain evidence="6">HNI</strain>
    </source>
</reference>
<evidence type="ECO:0000313" key="7">
    <source>
        <dbReference type="Proteomes" id="UP000265180"/>
    </source>
</evidence>
<reference evidence="6" key="3">
    <citation type="submission" date="2025-08" db="UniProtKB">
        <authorList>
            <consortium name="Ensembl"/>
        </authorList>
    </citation>
    <scope>IDENTIFICATION</scope>
    <source>
        <strain evidence="6">HNI</strain>
    </source>
</reference>
<dbReference type="Proteomes" id="UP000265180">
    <property type="component" value="Chromosome 18"/>
</dbReference>
<keyword evidence="3" id="KW-0862">Zinc</keyword>
<dbReference type="PANTHER" id="PTHR25465:SF31">
    <property type="entry name" value="RING-TYPE DOMAIN-CONTAINING PROTEIN"/>
    <property type="match status" value="1"/>
</dbReference>
<name>A0A3P9LXE1_ORYLA</name>
<dbReference type="GO" id="GO:0008270">
    <property type="term" value="F:zinc ion binding"/>
    <property type="evidence" value="ECO:0007669"/>
    <property type="project" value="UniProtKB-KW"/>
</dbReference>
<reference evidence="6 7" key="2">
    <citation type="submission" date="2017-04" db="EMBL/GenBank/DDBJ databases">
        <title>CpG methylation of centromeres and impact of large insertions on vertebrate speciation.</title>
        <authorList>
            <person name="Ichikawa K."/>
            <person name="Yoshimura J."/>
            <person name="Morishita S."/>
        </authorList>
    </citation>
    <scope>NUCLEOTIDE SEQUENCE</scope>
    <source>
        <strain evidence="6 7">HNI</strain>
    </source>
</reference>
<proteinExistence type="predicted"/>
<protein>
    <recommendedName>
        <fullName evidence="5">B box-type domain-containing protein</fullName>
    </recommendedName>
</protein>
<dbReference type="Gene3D" id="3.30.160.60">
    <property type="entry name" value="Classic Zinc Finger"/>
    <property type="match status" value="1"/>
</dbReference>
<keyword evidence="2 4" id="KW-0863">Zinc-finger</keyword>
<evidence type="ECO:0000256" key="3">
    <source>
        <dbReference type="ARBA" id="ARBA00022833"/>
    </source>
</evidence>
<evidence type="ECO:0000256" key="2">
    <source>
        <dbReference type="ARBA" id="ARBA00022771"/>
    </source>
</evidence>
<dbReference type="SMART" id="SM00336">
    <property type="entry name" value="BBOX"/>
    <property type="match status" value="1"/>
</dbReference>
<evidence type="ECO:0000313" key="6">
    <source>
        <dbReference type="Ensembl" id="ENSORLP00020025408.1"/>
    </source>
</evidence>